<feature type="domain" description="KIB1-4 beta-propeller" evidence="2">
    <location>
        <begin position="119"/>
        <end position="418"/>
    </location>
</feature>
<dbReference type="InterPro" id="IPR036047">
    <property type="entry name" value="F-box-like_dom_sf"/>
</dbReference>
<proteinExistence type="predicted"/>
<feature type="compositionally biased region" description="Acidic residues" evidence="1">
    <location>
        <begin position="375"/>
        <end position="385"/>
    </location>
</feature>
<dbReference type="PANTHER" id="PTHR44586">
    <property type="entry name" value="F-BOX DOMAIN CONTAINING PROTEIN, EXPRESSED"/>
    <property type="match status" value="1"/>
</dbReference>
<accession>A0A5J9VCY2</accession>
<evidence type="ECO:0000256" key="1">
    <source>
        <dbReference type="SAM" id="MobiDB-lite"/>
    </source>
</evidence>
<dbReference type="CDD" id="cd09917">
    <property type="entry name" value="F-box_SF"/>
    <property type="match status" value="1"/>
</dbReference>
<dbReference type="PANTHER" id="PTHR44586:SF17">
    <property type="entry name" value="DUF295 DOMAIN-CONTAINING PROTEIN"/>
    <property type="match status" value="1"/>
</dbReference>
<evidence type="ECO:0000313" key="5">
    <source>
        <dbReference type="Proteomes" id="UP000324897"/>
    </source>
</evidence>
<feature type="region of interest" description="Disordered" evidence="1">
    <location>
        <begin position="339"/>
        <end position="386"/>
    </location>
</feature>
<reference evidence="4 5" key="1">
    <citation type="journal article" date="2019" name="Sci. Rep.">
        <title>A high-quality genome of Eragrostis curvula grass provides insights into Poaceae evolution and supports new strategies to enhance forage quality.</title>
        <authorList>
            <person name="Carballo J."/>
            <person name="Santos B.A.C.M."/>
            <person name="Zappacosta D."/>
            <person name="Garbus I."/>
            <person name="Selva J.P."/>
            <person name="Gallo C.A."/>
            <person name="Diaz A."/>
            <person name="Albertini E."/>
            <person name="Caccamo M."/>
            <person name="Echenique V."/>
        </authorList>
    </citation>
    <scope>NUCLEOTIDE SEQUENCE [LARGE SCALE GENOMIC DNA]</scope>
    <source>
        <strain evidence="5">cv. Victoria</strain>
        <tissue evidence="4">Leaf</tissue>
    </source>
</reference>
<dbReference type="EMBL" id="RWGY01000009">
    <property type="protein sequence ID" value="TVU34152.1"/>
    <property type="molecule type" value="Genomic_DNA"/>
</dbReference>
<feature type="non-terminal residue" evidence="4">
    <location>
        <position position="1"/>
    </location>
</feature>
<comment type="caution">
    <text evidence="4">The sequence shown here is derived from an EMBL/GenBank/DDBJ whole genome shotgun (WGS) entry which is preliminary data.</text>
</comment>
<dbReference type="Gramene" id="TVU34152">
    <property type="protein sequence ID" value="TVU34152"/>
    <property type="gene ID" value="EJB05_15981"/>
</dbReference>
<dbReference type="InterPro" id="IPR001810">
    <property type="entry name" value="F-box_dom"/>
</dbReference>
<keyword evidence="5" id="KW-1185">Reference proteome</keyword>
<dbReference type="SUPFAM" id="SSF81383">
    <property type="entry name" value="F-box domain"/>
    <property type="match status" value="1"/>
</dbReference>
<name>A0A5J9VCY2_9POAL</name>
<dbReference type="Gene3D" id="1.20.1280.50">
    <property type="match status" value="1"/>
</dbReference>
<evidence type="ECO:0000313" key="4">
    <source>
        <dbReference type="EMBL" id="TVU34152.1"/>
    </source>
</evidence>
<dbReference type="AlphaFoldDB" id="A0A5J9VCY2"/>
<organism evidence="4 5">
    <name type="scientific">Eragrostis curvula</name>
    <name type="common">weeping love grass</name>
    <dbReference type="NCBI Taxonomy" id="38414"/>
    <lineage>
        <taxon>Eukaryota</taxon>
        <taxon>Viridiplantae</taxon>
        <taxon>Streptophyta</taxon>
        <taxon>Embryophyta</taxon>
        <taxon>Tracheophyta</taxon>
        <taxon>Spermatophyta</taxon>
        <taxon>Magnoliopsida</taxon>
        <taxon>Liliopsida</taxon>
        <taxon>Poales</taxon>
        <taxon>Poaceae</taxon>
        <taxon>PACMAD clade</taxon>
        <taxon>Chloridoideae</taxon>
        <taxon>Eragrostideae</taxon>
        <taxon>Eragrostidinae</taxon>
        <taxon>Eragrostis</taxon>
    </lineage>
</organism>
<feature type="domain" description="F-box" evidence="3">
    <location>
        <begin position="51"/>
        <end position="84"/>
    </location>
</feature>
<evidence type="ECO:0000259" key="3">
    <source>
        <dbReference type="Pfam" id="PF12937"/>
    </source>
</evidence>
<dbReference type="Pfam" id="PF12937">
    <property type="entry name" value="F-box-like"/>
    <property type="match status" value="1"/>
</dbReference>
<protein>
    <submittedName>
        <fullName evidence="4">Uncharacterized protein</fullName>
    </submittedName>
</protein>
<dbReference type="InterPro" id="IPR005174">
    <property type="entry name" value="KIB1-4_b-propeller"/>
</dbReference>
<gene>
    <name evidence="4" type="ORF">EJB05_15981</name>
</gene>
<evidence type="ECO:0000259" key="2">
    <source>
        <dbReference type="Pfam" id="PF03478"/>
    </source>
</evidence>
<dbReference type="Pfam" id="PF03478">
    <property type="entry name" value="Beta-prop_KIB1-4"/>
    <property type="match status" value="1"/>
</dbReference>
<dbReference type="SUPFAM" id="SSF82171">
    <property type="entry name" value="DPP6 N-terminal domain-like"/>
    <property type="match status" value="1"/>
</dbReference>
<dbReference type="OrthoDB" id="643749at2759"/>
<dbReference type="Proteomes" id="UP000324897">
    <property type="component" value="Unassembled WGS sequence"/>
</dbReference>
<sequence length="438" mass="49139">MEVALANARGSVKGHLRGGFPHGLTAGLSHLNPTARDAVVDDESGPSSRDWTELPPELLVSVLSFLEEIRDLFACAAVSRAWRAGCTSVRRLGLWPDRGPYLVYSSADRDPGTATLHNISTGRSFHAAFPDPSFRSRFVIGSSRGWLVTADERSHLHLLSPVTGAQIALPPPGTMFGVGASFNSQGVFRAYCIHDLDVWGRCLNHRVDPQVWGPSKLRHYLYNKVILFSDPSSGDDCIVLLMHGPDEHLSFARIGDTRWTWLDAMENCSCYCDFIYNDEDGLFYAVRANGEIHTVDLRGPSPEVKVVYREESRVMCYAWYLVQAPWGDLLQVVRQYRDPPSDTSDGDYGYESSDQEEDTLLVDQESKQDDASTSEGDEQDYIPSDEYERDRTGNLTVYKVDLADQKTVFSAIHMVNDKWHVLAWRMAVSLIYQFLILC</sequence>